<accession>A0A6A3G8D1</accession>
<feature type="non-terminal residue" evidence="1">
    <location>
        <position position="243"/>
    </location>
</feature>
<comment type="caution">
    <text evidence="1">The sequence shown here is derived from an EMBL/GenBank/DDBJ whole genome shotgun (WGS) entry which is preliminary data.</text>
</comment>
<name>A0A6A3G8D1_9STRA</name>
<dbReference type="EMBL" id="QXFU01010854">
    <property type="protein sequence ID" value="KAE8953140.1"/>
    <property type="molecule type" value="Genomic_DNA"/>
</dbReference>
<dbReference type="OrthoDB" id="119884at2759"/>
<organism evidence="1 2">
    <name type="scientific">Phytophthora rubi</name>
    <dbReference type="NCBI Taxonomy" id="129364"/>
    <lineage>
        <taxon>Eukaryota</taxon>
        <taxon>Sar</taxon>
        <taxon>Stramenopiles</taxon>
        <taxon>Oomycota</taxon>
        <taxon>Peronosporomycetes</taxon>
        <taxon>Peronosporales</taxon>
        <taxon>Peronosporaceae</taxon>
        <taxon>Phytophthora</taxon>
    </lineage>
</organism>
<gene>
    <name evidence="1" type="ORF">PR002_g32471</name>
</gene>
<evidence type="ECO:0000313" key="1">
    <source>
        <dbReference type="EMBL" id="KAE8953140.1"/>
    </source>
</evidence>
<dbReference type="Proteomes" id="UP000435112">
    <property type="component" value="Unassembled WGS sequence"/>
</dbReference>
<sequence>VRVLGVWRFDFLTQYQQRMEVDALLVESDTPDFLIGEDWMYAHGVKIDFLASEMKWYAEDEKVVVPFAGIGTAQTPGARTAKVRLLKQTKVVTQTMRHVRMAVEAPDGAVGMFVPRSRRERHLFLTATMTKVRAGQITVPVLSLAGRTTKLPTRETLGAWAPVDAEMEIIEMNGDLERDKVERWIKDVLKARVEPLINEAGLSIGEMADDDRQLLLQLLRNYPTTIEPRKGCPPMTTLGVEHE</sequence>
<evidence type="ECO:0000313" key="2">
    <source>
        <dbReference type="Proteomes" id="UP000435112"/>
    </source>
</evidence>
<dbReference type="AlphaFoldDB" id="A0A6A3G8D1"/>
<proteinExistence type="predicted"/>
<protein>
    <submittedName>
        <fullName evidence="1">Uncharacterized protein</fullName>
    </submittedName>
</protein>
<feature type="non-terminal residue" evidence="1">
    <location>
        <position position="1"/>
    </location>
</feature>
<reference evidence="1 2" key="1">
    <citation type="submission" date="2018-09" db="EMBL/GenBank/DDBJ databases">
        <title>Genomic investigation of the strawberry pathogen Phytophthora fragariae indicates pathogenicity is determined by transcriptional variation in three key races.</title>
        <authorList>
            <person name="Adams T.M."/>
            <person name="Armitage A.D."/>
            <person name="Sobczyk M.K."/>
            <person name="Bates H.J."/>
            <person name="Dunwell J.M."/>
            <person name="Nellist C.F."/>
            <person name="Harrison R.J."/>
        </authorList>
    </citation>
    <scope>NUCLEOTIDE SEQUENCE [LARGE SCALE GENOMIC DNA]</scope>
    <source>
        <strain evidence="1 2">SCRP324</strain>
    </source>
</reference>